<protein>
    <submittedName>
        <fullName evidence="1">Uncharacterized protein</fullName>
    </submittedName>
</protein>
<reference evidence="2" key="1">
    <citation type="submission" date="2020-06" db="EMBL/GenBank/DDBJ databases">
        <title>A chromosome-scale genome assembly of Talaromyces rugulosus W13939.</title>
        <authorList>
            <person name="Wang B."/>
            <person name="Guo L."/>
            <person name="Ye K."/>
            <person name="Wang L."/>
        </authorList>
    </citation>
    <scope>NUCLEOTIDE SEQUENCE [LARGE SCALE GENOMIC DNA]</scope>
    <source>
        <strain evidence="2">W13939</strain>
    </source>
</reference>
<evidence type="ECO:0000313" key="2">
    <source>
        <dbReference type="Proteomes" id="UP000509510"/>
    </source>
</evidence>
<dbReference type="Pfam" id="PF01042">
    <property type="entry name" value="Ribonuc_L-PSP"/>
    <property type="match status" value="1"/>
</dbReference>
<accession>A0A7H8R1I2</accession>
<dbReference type="SUPFAM" id="SSF55298">
    <property type="entry name" value="YjgF-like"/>
    <property type="match status" value="1"/>
</dbReference>
<dbReference type="EMBL" id="CP055901">
    <property type="protein sequence ID" value="QKX60222.1"/>
    <property type="molecule type" value="Genomic_DNA"/>
</dbReference>
<keyword evidence="2" id="KW-1185">Reference proteome</keyword>
<dbReference type="GeneID" id="55994858"/>
<dbReference type="InterPro" id="IPR006175">
    <property type="entry name" value="YjgF/YER057c/UK114"/>
</dbReference>
<dbReference type="CDD" id="cd00448">
    <property type="entry name" value="YjgF_YER057c_UK114_family"/>
    <property type="match status" value="1"/>
</dbReference>
<gene>
    <name evidence="1" type="ORF">TRUGW13939_07365</name>
</gene>
<dbReference type="KEGG" id="trg:TRUGW13939_07365"/>
<organism evidence="1 2">
    <name type="scientific">Talaromyces rugulosus</name>
    <name type="common">Penicillium rugulosum</name>
    <dbReference type="NCBI Taxonomy" id="121627"/>
    <lineage>
        <taxon>Eukaryota</taxon>
        <taxon>Fungi</taxon>
        <taxon>Dikarya</taxon>
        <taxon>Ascomycota</taxon>
        <taxon>Pezizomycotina</taxon>
        <taxon>Eurotiomycetes</taxon>
        <taxon>Eurotiomycetidae</taxon>
        <taxon>Eurotiales</taxon>
        <taxon>Trichocomaceae</taxon>
        <taxon>Talaromyces</taxon>
        <taxon>Talaromyces sect. Islandici</taxon>
    </lineage>
</organism>
<proteinExistence type="predicted"/>
<sequence length="172" mass="18351">MSTSTTSGEKAIAKPLASYSAARVVSLSPTTHLFYISGTTARQPDGQVPPFGHSYSESLANTPTATADHGLCSAAAIQTRIILSKITTVINDASPELLGLEALVELTIFAKSLRRDYAAINKVYDEQVGVLLRSKGIPLPARTCVEVNGMPPDERTLVEIKAVAKLAKVHKY</sequence>
<dbReference type="RefSeq" id="XP_035346399.1">
    <property type="nucleotide sequence ID" value="XM_035490506.1"/>
</dbReference>
<dbReference type="AlphaFoldDB" id="A0A7H8R1I2"/>
<evidence type="ECO:0000313" key="1">
    <source>
        <dbReference type="EMBL" id="QKX60222.1"/>
    </source>
</evidence>
<name>A0A7H8R1I2_TALRU</name>
<dbReference type="InterPro" id="IPR035959">
    <property type="entry name" value="RutC-like_sf"/>
</dbReference>
<dbReference type="OrthoDB" id="309640at2759"/>
<dbReference type="Proteomes" id="UP000509510">
    <property type="component" value="Chromosome IV"/>
</dbReference>
<dbReference type="Gene3D" id="3.30.1330.40">
    <property type="entry name" value="RutC-like"/>
    <property type="match status" value="1"/>
</dbReference>